<dbReference type="GO" id="GO:0055052">
    <property type="term" value="C:ATP-binding cassette (ABC) transporter complex, substrate-binding subunit-containing"/>
    <property type="evidence" value="ECO:0007669"/>
    <property type="project" value="TreeGrafter"/>
</dbReference>
<evidence type="ECO:0000256" key="6">
    <source>
        <dbReference type="RuleBase" id="RU365005"/>
    </source>
</evidence>
<keyword evidence="6" id="KW-0472">Membrane</keyword>
<comment type="similarity">
    <text evidence="1 6">Belongs to the bacterial solute-binding protein 1 family.</text>
</comment>
<dbReference type="PROSITE" id="PS01037">
    <property type="entry name" value="SBP_BACTERIAL_1"/>
    <property type="match status" value="1"/>
</dbReference>
<evidence type="ECO:0000256" key="4">
    <source>
        <dbReference type="ARBA" id="ARBA00022729"/>
    </source>
</evidence>
<evidence type="ECO:0000313" key="8">
    <source>
        <dbReference type="EMBL" id="PRO64857.1"/>
    </source>
</evidence>
<accession>A0A2P6MF30</accession>
<evidence type="ECO:0000256" key="1">
    <source>
        <dbReference type="ARBA" id="ARBA00008520"/>
    </source>
</evidence>
<feature type="chain" id="PRO_5039750023" description="Maltodextrin-binding protein" evidence="6">
    <location>
        <begin position="23"/>
        <end position="453"/>
    </location>
</feature>
<dbReference type="InterPro" id="IPR006059">
    <property type="entry name" value="SBP"/>
</dbReference>
<gene>
    <name evidence="8" type="ORF">C6I21_11960</name>
</gene>
<comment type="caution">
    <text evidence="8">The sequence shown here is derived from an EMBL/GenBank/DDBJ whole genome shotgun (WGS) entry which is preliminary data.</text>
</comment>
<dbReference type="GO" id="GO:1901982">
    <property type="term" value="F:maltose binding"/>
    <property type="evidence" value="ECO:0007669"/>
    <property type="project" value="TreeGrafter"/>
</dbReference>
<keyword evidence="6" id="KW-1003">Cell membrane</keyword>
<evidence type="ECO:0000256" key="7">
    <source>
        <dbReference type="SAM" id="MobiDB-lite"/>
    </source>
</evidence>
<proteinExistence type="inferred from homology"/>
<comment type="subcellular location">
    <subcellularLocation>
        <location evidence="6">Cell membrane</location>
        <topology evidence="6">Lipid-anchor</topology>
    </subcellularLocation>
</comment>
<dbReference type="Proteomes" id="UP000243650">
    <property type="component" value="Unassembled WGS sequence"/>
</dbReference>
<dbReference type="AlphaFoldDB" id="A0A2P6MF30"/>
<dbReference type="Gene3D" id="3.40.190.10">
    <property type="entry name" value="Periplasmic binding protein-like II"/>
    <property type="match status" value="2"/>
</dbReference>
<dbReference type="EMBL" id="PVNS01000011">
    <property type="protein sequence ID" value="PRO64857.1"/>
    <property type="molecule type" value="Genomic_DNA"/>
</dbReference>
<keyword evidence="6" id="KW-0449">Lipoprotein</keyword>
<dbReference type="PANTHER" id="PTHR30061">
    <property type="entry name" value="MALTOSE-BINDING PERIPLASMIC PROTEIN"/>
    <property type="match status" value="1"/>
</dbReference>
<dbReference type="PANTHER" id="PTHR30061:SF50">
    <property type="entry name" value="MALTOSE_MALTODEXTRIN-BINDING PERIPLASMIC PROTEIN"/>
    <property type="match status" value="1"/>
</dbReference>
<organism evidence="8 9">
    <name type="scientific">Alkalicoccus urumqiensis</name>
    <name type="common">Bacillus urumqiensis</name>
    <dbReference type="NCBI Taxonomy" id="1548213"/>
    <lineage>
        <taxon>Bacteria</taxon>
        <taxon>Bacillati</taxon>
        <taxon>Bacillota</taxon>
        <taxon>Bacilli</taxon>
        <taxon>Bacillales</taxon>
        <taxon>Bacillaceae</taxon>
        <taxon>Alkalicoccus</taxon>
    </lineage>
</organism>
<keyword evidence="3 6" id="KW-0762">Sugar transport</keyword>
<dbReference type="RefSeq" id="WP_105959712.1">
    <property type="nucleotide sequence ID" value="NZ_PVNS01000011.1"/>
</dbReference>
<keyword evidence="9" id="KW-1185">Reference proteome</keyword>
<evidence type="ECO:0000256" key="3">
    <source>
        <dbReference type="ARBA" id="ARBA00022597"/>
    </source>
</evidence>
<feature type="region of interest" description="Disordered" evidence="7">
    <location>
        <begin position="31"/>
        <end position="77"/>
    </location>
</feature>
<feature type="compositionally biased region" description="Acidic residues" evidence="7">
    <location>
        <begin position="46"/>
        <end position="70"/>
    </location>
</feature>
<dbReference type="GO" id="GO:0015144">
    <property type="term" value="F:carbohydrate transmembrane transporter activity"/>
    <property type="evidence" value="ECO:0007669"/>
    <property type="project" value="InterPro"/>
</dbReference>
<dbReference type="GO" id="GO:0015768">
    <property type="term" value="P:maltose transport"/>
    <property type="evidence" value="ECO:0007669"/>
    <property type="project" value="TreeGrafter"/>
</dbReference>
<dbReference type="InterPro" id="IPR006061">
    <property type="entry name" value="SBP_1_CS"/>
</dbReference>
<keyword evidence="4 6" id="KW-0732">Signal</keyword>
<sequence length="453" mass="49010">MKRSRSLMFTLGMVPVMSLALMACGGNDADGDNGGNAENNGGGAEENADTDTEENAEGNAEEGSDGEAAADSEAPEKPETLTMWVNDEEAQLDAYEDIITGFEEEHGIDVEITPYSMLDQTEGMSLDGPSGQGADLFFQPHDRLGDITLQGLAAELELTEDQQSRLDEYNEEAVTSFSYDGAQYGIPAVVETYALFYNTDLVEEAPETLDDLMAQAEELTDGDQYGFLMNATDFYFAYPFLTANGGYVFGQDDDGVYDPSDIGLNEPGAVEGGEMIGSWFEDGLMPGGVDLDVAGGLFSEGDAAMIVNGPWAIPEYEEALGDSLGVATLPTVDGEPVSSFSGNKGWLVNYYSENQYWATELALHITNQESSQTYFETAGELPAHTAVEVDDEFLAPIFDQTEYAEPMPNIPEMSQVWDPIAEALEFISQGEDPQEVLDEAVQQIEDQIAISQQ</sequence>
<feature type="signal peptide" evidence="6">
    <location>
        <begin position="1"/>
        <end position="22"/>
    </location>
</feature>
<dbReference type="OrthoDB" id="9766758at2"/>
<dbReference type="InterPro" id="IPR006060">
    <property type="entry name" value="Maltose/Cyclodextrin-bd"/>
</dbReference>
<dbReference type="GO" id="GO:0042956">
    <property type="term" value="P:maltodextrin transmembrane transport"/>
    <property type="evidence" value="ECO:0007669"/>
    <property type="project" value="TreeGrafter"/>
</dbReference>
<evidence type="ECO:0000256" key="5">
    <source>
        <dbReference type="ARBA" id="ARBA00030303"/>
    </source>
</evidence>
<dbReference type="SUPFAM" id="SSF53850">
    <property type="entry name" value="Periplasmic binding protein-like II"/>
    <property type="match status" value="1"/>
</dbReference>
<reference evidence="8 9" key="1">
    <citation type="submission" date="2018-03" db="EMBL/GenBank/DDBJ databases">
        <title>Bacillus urumqiensis sp. nov., a moderately haloalkaliphilic bacterium isolated from a salt lake.</title>
        <authorList>
            <person name="Zhao B."/>
            <person name="Liao Z."/>
        </authorList>
    </citation>
    <scope>NUCLEOTIDE SEQUENCE [LARGE SCALE GENOMIC DNA]</scope>
    <source>
        <strain evidence="8 9">BZ-SZ-XJ18</strain>
    </source>
</reference>
<evidence type="ECO:0000313" key="9">
    <source>
        <dbReference type="Proteomes" id="UP000243650"/>
    </source>
</evidence>
<dbReference type="PRINTS" id="PR00181">
    <property type="entry name" value="MALTOSEBP"/>
</dbReference>
<evidence type="ECO:0000256" key="2">
    <source>
        <dbReference type="ARBA" id="ARBA00022448"/>
    </source>
</evidence>
<dbReference type="PROSITE" id="PS51257">
    <property type="entry name" value="PROKAR_LIPOPROTEIN"/>
    <property type="match status" value="1"/>
</dbReference>
<protein>
    <recommendedName>
        <fullName evidence="5 6">Maltodextrin-binding protein</fullName>
    </recommendedName>
</protein>
<name>A0A2P6MF30_ALKUR</name>
<dbReference type="Pfam" id="PF13416">
    <property type="entry name" value="SBP_bac_8"/>
    <property type="match status" value="1"/>
</dbReference>
<keyword evidence="2 6" id="KW-0813">Transport</keyword>